<reference evidence="1 2" key="1">
    <citation type="submission" date="2016-10" db="EMBL/GenBank/DDBJ databases">
        <title>The genome sequence of Colletotrichum fioriniae PJ7.</title>
        <authorList>
            <person name="Baroncelli R."/>
        </authorList>
    </citation>
    <scope>NUCLEOTIDE SEQUENCE [LARGE SCALE GENOMIC DNA]</scope>
    <source>
        <strain evidence="1">Col 31</strain>
    </source>
</reference>
<gene>
    <name evidence="1" type="ORF">CMEL01_00986</name>
</gene>
<proteinExistence type="predicted"/>
<organism evidence="1 2">
    <name type="scientific">Colletotrichum melonis</name>
    <dbReference type="NCBI Taxonomy" id="1209925"/>
    <lineage>
        <taxon>Eukaryota</taxon>
        <taxon>Fungi</taxon>
        <taxon>Dikarya</taxon>
        <taxon>Ascomycota</taxon>
        <taxon>Pezizomycotina</taxon>
        <taxon>Sordariomycetes</taxon>
        <taxon>Hypocreomycetidae</taxon>
        <taxon>Glomerellales</taxon>
        <taxon>Glomerellaceae</taxon>
        <taxon>Colletotrichum</taxon>
        <taxon>Colletotrichum acutatum species complex</taxon>
    </lineage>
</organism>
<protein>
    <submittedName>
        <fullName evidence="1">Uncharacterized protein</fullName>
    </submittedName>
</protein>
<evidence type="ECO:0000313" key="2">
    <source>
        <dbReference type="Proteomes" id="UP001239795"/>
    </source>
</evidence>
<evidence type="ECO:0000313" key="1">
    <source>
        <dbReference type="EMBL" id="KAK1469219.1"/>
    </source>
</evidence>
<comment type="caution">
    <text evidence="1">The sequence shown here is derived from an EMBL/GenBank/DDBJ whole genome shotgun (WGS) entry which is preliminary data.</text>
</comment>
<dbReference type="EMBL" id="MLGG01000001">
    <property type="protein sequence ID" value="KAK1469219.1"/>
    <property type="molecule type" value="Genomic_DNA"/>
</dbReference>
<name>A0AAI9V5N3_9PEZI</name>
<accession>A0AAI9V5N3</accession>
<dbReference type="AlphaFoldDB" id="A0AAI9V5N3"/>
<dbReference type="Proteomes" id="UP001239795">
    <property type="component" value="Unassembled WGS sequence"/>
</dbReference>
<keyword evidence="2" id="KW-1185">Reference proteome</keyword>
<sequence length="54" mass="5975">MFSLSGKSWPDGSWPPCKLGIKVLSVTGYLLWQTGVSCKSVAMKTNFGYKWSCL</sequence>